<name>A0A9P9FWQ5_FUSRE</name>
<sequence length="118" mass="13239">MPAIRRSLQAPRPDKPYLTKGHNIIPKIEEALRRNKGKGNILCIRIAIFSYKILLPIYYIEGYSQAGGRGGSLGPLTAACITSGLRISGSRPRRYWRRPRTCEDRSGVIAGFCRGKMY</sequence>
<dbReference type="AlphaFoldDB" id="A0A9P9FWQ5"/>
<dbReference type="RefSeq" id="XP_046041122.1">
    <property type="nucleotide sequence ID" value="XM_046194596.1"/>
</dbReference>
<evidence type="ECO:0000313" key="3">
    <source>
        <dbReference type="Proteomes" id="UP000720189"/>
    </source>
</evidence>
<dbReference type="EMBL" id="JAGMUX010000036">
    <property type="protein sequence ID" value="KAH7205815.1"/>
    <property type="molecule type" value="Genomic_DNA"/>
</dbReference>
<feature type="transmembrane region" description="Helical" evidence="1">
    <location>
        <begin position="42"/>
        <end position="60"/>
    </location>
</feature>
<accession>A0A9P9FWQ5</accession>
<evidence type="ECO:0000313" key="2">
    <source>
        <dbReference type="EMBL" id="KAH7205815.1"/>
    </source>
</evidence>
<keyword evidence="1" id="KW-1133">Transmembrane helix</keyword>
<dbReference type="GeneID" id="70224550"/>
<gene>
    <name evidence="2" type="ORF">BKA55DRAFT_586673</name>
</gene>
<feature type="transmembrane region" description="Helical" evidence="1">
    <location>
        <begin position="72"/>
        <end position="89"/>
    </location>
</feature>
<reference evidence="2" key="1">
    <citation type="journal article" date="2021" name="Nat. Commun.">
        <title>Genetic determinants of endophytism in the Arabidopsis root mycobiome.</title>
        <authorList>
            <person name="Mesny F."/>
            <person name="Miyauchi S."/>
            <person name="Thiergart T."/>
            <person name="Pickel B."/>
            <person name="Atanasova L."/>
            <person name="Karlsson M."/>
            <person name="Huettel B."/>
            <person name="Barry K.W."/>
            <person name="Haridas S."/>
            <person name="Chen C."/>
            <person name="Bauer D."/>
            <person name="Andreopoulos W."/>
            <person name="Pangilinan J."/>
            <person name="LaButti K."/>
            <person name="Riley R."/>
            <person name="Lipzen A."/>
            <person name="Clum A."/>
            <person name="Drula E."/>
            <person name="Henrissat B."/>
            <person name="Kohler A."/>
            <person name="Grigoriev I.V."/>
            <person name="Martin F.M."/>
            <person name="Hacquard S."/>
        </authorList>
    </citation>
    <scope>NUCLEOTIDE SEQUENCE</scope>
    <source>
        <strain evidence="2">MPI-CAGE-AT-0023</strain>
    </source>
</reference>
<proteinExistence type="predicted"/>
<protein>
    <submittedName>
        <fullName evidence="2">Uncharacterized protein</fullName>
    </submittedName>
</protein>
<dbReference type="Proteomes" id="UP000720189">
    <property type="component" value="Unassembled WGS sequence"/>
</dbReference>
<evidence type="ECO:0000256" key="1">
    <source>
        <dbReference type="SAM" id="Phobius"/>
    </source>
</evidence>
<organism evidence="2 3">
    <name type="scientific">Fusarium redolens</name>
    <dbReference type="NCBI Taxonomy" id="48865"/>
    <lineage>
        <taxon>Eukaryota</taxon>
        <taxon>Fungi</taxon>
        <taxon>Dikarya</taxon>
        <taxon>Ascomycota</taxon>
        <taxon>Pezizomycotina</taxon>
        <taxon>Sordariomycetes</taxon>
        <taxon>Hypocreomycetidae</taxon>
        <taxon>Hypocreales</taxon>
        <taxon>Nectriaceae</taxon>
        <taxon>Fusarium</taxon>
        <taxon>Fusarium redolens species complex</taxon>
    </lineage>
</organism>
<keyword evidence="3" id="KW-1185">Reference proteome</keyword>
<dbReference type="OrthoDB" id="10377169at2759"/>
<keyword evidence="1" id="KW-0812">Transmembrane</keyword>
<keyword evidence="1" id="KW-0472">Membrane</keyword>
<comment type="caution">
    <text evidence="2">The sequence shown here is derived from an EMBL/GenBank/DDBJ whole genome shotgun (WGS) entry which is preliminary data.</text>
</comment>